<dbReference type="GO" id="GO:0019242">
    <property type="term" value="P:methylglyoxal biosynthetic process"/>
    <property type="evidence" value="ECO:0007669"/>
    <property type="project" value="InterPro"/>
</dbReference>
<feature type="domain" description="DAGKc" evidence="1">
    <location>
        <begin position="2"/>
        <end position="130"/>
    </location>
</feature>
<gene>
    <name evidence="2" type="ORF">GGQ80_000976</name>
</gene>
<dbReference type="Pfam" id="PF00781">
    <property type="entry name" value="DAGK_cat"/>
    <property type="match status" value="1"/>
</dbReference>
<keyword evidence="3" id="KW-1185">Reference proteome</keyword>
<proteinExistence type="predicted"/>
<dbReference type="Gene3D" id="2.60.200.40">
    <property type="match status" value="1"/>
</dbReference>
<dbReference type="GO" id="GO:0016301">
    <property type="term" value="F:kinase activity"/>
    <property type="evidence" value="ECO:0007669"/>
    <property type="project" value="UniProtKB-KW"/>
</dbReference>
<name>A0A840FGG9_9SPHN</name>
<dbReference type="PANTHER" id="PTHR30492:SF0">
    <property type="entry name" value="METHYLGLYOXAL SYNTHASE"/>
    <property type="match status" value="1"/>
</dbReference>
<accession>A0A840FGG9</accession>
<dbReference type="SMART" id="SM00046">
    <property type="entry name" value="DAGKc"/>
    <property type="match status" value="1"/>
</dbReference>
<dbReference type="Proteomes" id="UP000529795">
    <property type="component" value="Unassembled WGS sequence"/>
</dbReference>
<evidence type="ECO:0000313" key="3">
    <source>
        <dbReference type="Proteomes" id="UP000529795"/>
    </source>
</evidence>
<keyword evidence="2" id="KW-0808">Transferase</keyword>
<dbReference type="RefSeq" id="WP_183982758.1">
    <property type="nucleotide sequence ID" value="NZ_JACIEV010000002.1"/>
</dbReference>
<comment type="caution">
    <text evidence="2">The sequence shown here is derived from an EMBL/GenBank/DDBJ whole genome shotgun (WGS) entry which is preliminary data.</text>
</comment>
<evidence type="ECO:0000313" key="2">
    <source>
        <dbReference type="EMBL" id="MBB4153088.1"/>
    </source>
</evidence>
<dbReference type="SUPFAM" id="SSF111331">
    <property type="entry name" value="NAD kinase/diacylglycerol kinase-like"/>
    <property type="match status" value="1"/>
</dbReference>
<dbReference type="PANTHER" id="PTHR30492">
    <property type="entry name" value="METHYLGLYOXAL SYNTHASE"/>
    <property type="match status" value="1"/>
</dbReference>
<dbReference type="EMBL" id="JACIEV010000002">
    <property type="protein sequence ID" value="MBB4153088.1"/>
    <property type="molecule type" value="Genomic_DNA"/>
</dbReference>
<dbReference type="Pfam" id="PF19279">
    <property type="entry name" value="YegS_C"/>
    <property type="match status" value="1"/>
</dbReference>
<reference evidence="2 3" key="1">
    <citation type="submission" date="2020-08" db="EMBL/GenBank/DDBJ databases">
        <title>Genomic Encyclopedia of Type Strains, Phase IV (KMG-IV): sequencing the most valuable type-strain genomes for metagenomic binning, comparative biology and taxonomic classification.</title>
        <authorList>
            <person name="Goeker M."/>
        </authorList>
    </citation>
    <scope>NUCLEOTIDE SEQUENCE [LARGE SCALE GENOMIC DNA]</scope>
    <source>
        <strain evidence="2 3">YC6723</strain>
    </source>
</reference>
<dbReference type="InterPro" id="IPR005218">
    <property type="entry name" value="Diacylglycerol/lipid_kinase"/>
</dbReference>
<dbReference type="Gene3D" id="3.40.50.10330">
    <property type="entry name" value="Probable inorganic polyphosphate/atp-NAD kinase, domain 1"/>
    <property type="match status" value="1"/>
</dbReference>
<dbReference type="InterPro" id="IPR017438">
    <property type="entry name" value="ATP-NAD_kinase_N"/>
</dbReference>
<dbReference type="InterPro" id="IPR016064">
    <property type="entry name" value="NAD/diacylglycerol_kinase_sf"/>
</dbReference>
<dbReference type="GO" id="GO:0008929">
    <property type="term" value="F:methylglyoxal synthase activity"/>
    <property type="evidence" value="ECO:0007669"/>
    <property type="project" value="InterPro"/>
</dbReference>
<dbReference type="GO" id="GO:0005829">
    <property type="term" value="C:cytosol"/>
    <property type="evidence" value="ECO:0007669"/>
    <property type="project" value="TreeGrafter"/>
</dbReference>
<sequence length="304" mass="33024">MTEIRSAALVVNAKSRKGQKLFERACRRLHGLPFPVDAHAVEDPRDLERTVNDALAKKPDLMILGGGDGTVSGLVDLLVGHDVILGVLPLGTANSFARTLCIPLDIDGAIDVLRTGEPRRIDLGMIDNDYFANCAAMGLSPQIAETVPHNLKKVLGRLGYLGWAALQYLKFRPFQLIVDNGKEVQRLRVVEVRISNGPYHGGTWLVDEASPNSGEIVVQAVRGHYRRTLIKNWAASFLGLEARHQDTVSFRGRALQITTEPKLPISIDGEVLARTPVTARIAAGVIRVMAPVQCDPTPGSPPAE</sequence>
<dbReference type="InterPro" id="IPR045540">
    <property type="entry name" value="YegS/DAGK_C"/>
</dbReference>
<dbReference type="GO" id="GO:0008654">
    <property type="term" value="P:phospholipid biosynthetic process"/>
    <property type="evidence" value="ECO:0007669"/>
    <property type="project" value="InterPro"/>
</dbReference>
<dbReference type="GO" id="GO:0005524">
    <property type="term" value="F:ATP binding"/>
    <property type="evidence" value="ECO:0007669"/>
    <property type="project" value="InterPro"/>
</dbReference>
<dbReference type="PROSITE" id="PS50146">
    <property type="entry name" value="DAGK"/>
    <property type="match status" value="1"/>
</dbReference>
<dbReference type="AlphaFoldDB" id="A0A840FGG9"/>
<dbReference type="InterPro" id="IPR001206">
    <property type="entry name" value="Diacylglycerol_kinase_cat_dom"/>
</dbReference>
<dbReference type="NCBIfam" id="TIGR00147">
    <property type="entry name" value="YegS/Rv2252/BmrU family lipid kinase"/>
    <property type="match status" value="1"/>
</dbReference>
<dbReference type="InterPro" id="IPR004363">
    <property type="entry name" value="Methylgl_synth"/>
</dbReference>
<protein>
    <submittedName>
        <fullName evidence="2">YegS/Rv2252/BmrU family lipid kinase</fullName>
    </submittedName>
</protein>
<organism evidence="2 3">
    <name type="scientific">Sphingomonas jinjuensis</name>
    <dbReference type="NCBI Taxonomy" id="535907"/>
    <lineage>
        <taxon>Bacteria</taxon>
        <taxon>Pseudomonadati</taxon>
        <taxon>Pseudomonadota</taxon>
        <taxon>Alphaproteobacteria</taxon>
        <taxon>Sphingomonadales</taxon>
        <taxon>Sphingomonadaceae</taxon>
        <taxon>Sphingomonas</taxon>
    </lineage>
</organism>
<keyword evidence="2" id="KW-0418">Kinase</keyword>
<evidence type="ECO:0000259" key="1">
    <source>
        <dbReference type="PROSITE" id="PS50146"/>
    </source>
</evidence>